<evidence type="ECO:0000256" key="2">
    <source>
        <dbReference type="ARBA" id="ARBA00022741"/>
    </source>
</evidence>
<dbReference type="Pfam" id="PF00012">
    <property type="entry name" value="HSP70"/>
    <property type="match status" value="1"/>
</dbReference>
<evidence type="ECO:0000256" key="6">
    <source>
        <dbReference type="ARBA" id="ARBA00040503"/>
    </source>
</evidence>
<keyword evidence="5" id="KW-0143">Chaperone</keyword>
<dbReference type="PANTHER" id="PTHR45639:SF3">
    <property type="entry name" value="HYPOXIA UP-REGULATED PROTEIN 1"/>
    <property type="match status" value="1"/>
</dbReference>
<dbReference type="InterPro" id="IPR013126">
    <property type="entry name" value="Hsp_70_fam"/>
</dbReference>
<organism evidence="8 9">
    <name type="scientific">Cordylochernes scorpioides</name>
    <dbReference type="NCBI Taxonomy" id="51811"/>
    <lineage>
        <taxon>Eukaryota</taxon>
        <taxon>Metazoa</taxon>
        <taxon>Ecdysozoa</taxon>
        <taxon>Arthropoda</taxon>
        <taxon>Chelicerata</taxon>
        <taxon>Arachnida</taxon>
        <taxon>Pseudoscorpiones</taxon>
        <taxon>Cheliferoidea</taxon>
        <taxon>Chernetidae</taxon>
        <taxon>Cordylochernes</taxon>
    </lineage>
</organism>
<keyword evidence="3" id="KW-0256">Endoplasmic reticulum</keyword>
<comment type="similarity">
    <text evidence="1">Belongs to the heat shock protein 70 family.</text>
</comment>
<reference evidence="8 9" key="1">
    <citation type="submission" date="2022-01" db="EMBL/GenBank/DDBJ databases">
        <title>A chromosomal length assembly of Cordylochernes scorpioides.</title>
        <authorList>
            <person name="Zeh D."/>
            <person name="Zeh J."/>
        </authorList>
    </citation>
    <scope>NUCLEOTIDE SEQUENCE [LARGE SCALE GENOMIC DNA]</scope>
    <source>
        <strain evidence="8">IN4F17</strain>
        <tissue evidence="8">Whole Body</tissue>
    </source>
</reference>
<evidence type="ECO:0000313" key="9">
    <source>
        <dbReference type="Proteomes" id="UP001235939"/>
    </source>
</evidence>
<evidence type="ECO:0000256" key="5">
    <source>
        <dbReference type="ARBA" id="ARBA00023186"/>
    </source>
</evidence>
<dbReference type="CDD" id="cd10230">
    <property type="entry name" value="ASKHA_NBD_HSP70_HYOU1"/>
    <property type="match status" value="1"/>
</dbReference>
<evidence type="ECO:0000256" key="7">
    <source>
        <dbReference type="SAM" id="MobiDB-lite"/>
    </source>
</evidence>
<dbReference type="Proteomes" id="UP001235939">
    <property type="component" value="Chromosome 08"/>
</dbReference>
<evidence type="ECO:0000256" key="3">
    <source>
        <dbReference type="ARBA" id="ARBA00022824"/>
    </source>
</evidence>
<dbReference type="Gene3D" id="3.30.30.30">
    <property type="match status" value="1"/>
</dbReference>
<protein>
    <recommendedName>
        <fullName evidence="6">Hypoxia up-regulated protein 1</fullName>
    </recommendedName>
</protein>
<keyword evidence="4" id="KW-0067">ATP-binding</keyword>
<evidence type="ECO:0000313" key="8">
    <source>
        <dbReference type="EMBL" id="UYV71496.1"/>
    </source>
</evidence>
<dbReference type="PANTHER" id="PTHR45639">
    <property type="entry name" value="HSC70CB, ISOFORM G-RELATED"/>
    <property type="match status" value="1"/>
</dbReference>
<feature type="region of interest" description="Disordered" evidence="7">
    <location>
        <begin position="1"/>
        <end position="26"/>
    </location>
</feature>
<keyword evidence="9" id="KW-1185">Reference proteome</keyword>
<dbReference type="EMBL" id="CP092870">
    <property type="protein sequence ID" value="UYV71496.1"/>
    <property type="molecule type" value="Genomic_DNA"/>
</dbReference>
<name>A0ABY6KRL7_9ARAC</name>
<dbReference type="InterPro" id="IPR029047">
    <property type="entry name" value="HSP70_peptide-bd_sf"/>
</dbReference>
<evidence type="ECO:0000256" key="1">
    <source>
        <dbReference type="ARBA" id="ARBA00007381"/>
    </source>
</evidence>
<dbReference type="PRINTS" id="PR00301">
    <property type="entry name" value="HEATSHOCK70"/>
</dbReference>
<feature type="non-terminal residue" evidence="8">
    <location>
        <position position="1"/>
    </location>
</feature>
<gene>
    <name evidence="8" type="ORF">LAZ67_8003503</name>
</gene>
<dbReference type="Gene3D" id="3.30.420.40">
    <property type="match status" value="2"/>
</dbReference>
<feature type="region of interest" description="Disordered" evidence="7">
    <location>
        <begin position="545"/>
        <end position="579"/>
    </location>
</feature>
<dbReference type="Gene3D" id="2.60.34.10">
    <property type="entry name" value="Substrate Binding Domain Of DNAk, Chain A, domain 1"/>
    <property type="match status" value="1"/>
</dbReference>
<evidence type="ECO:0000256" key="4">
    <source>
        <dbReference type="ARBA" id="ARBA00022840"/>
    </source>
</evidence>
<dbReference type="InterPro" id="IPR043129">
    <property type="entry name" value="ATPase_NBD"/>
</dbReference>
<accession>A0ABY6KRL7</accession>
<dbReference type="SUPFAM" id="SSF53067">
    <property type="entry name" value="Actin-like ATPase domain"/>
    <property type="match status" value="2"/>
</dbReference>
<sequence length="611" mass="67196">SQDEEATLYKPDCAAPSNQRDSQRKTPVVVSFRDGERMFGEAAASVGVRFPSKVYQYSLDLLGKSLDHPLVADYLVKYPYYKLEAVQGPNGSFVFVHPEGKLKLTPEEIMAMMLRHARNIATNAAGQPVKEAVITVPPYFGQAERQALQSAAQLANINLLQLINSNTAAALNYGVFRRKDFNESTPSIILFFDMGAGSTVATIAAYQLVKSKERGYTETNPQLTIKGVGFDRTMGGLEIQLRLREHLAKLFKEQTGLDATSSPRSMAKLLKEAGRLKKVLSANAEHIAQVENLMEEKDFRATITRTQLEDLIPDYAARIQAVVQAALKSAGLTLEEVEQVVLAGSSTRVPHVQQALQTATGRSDLSKSLNTDEAAAMGAAYQAAHLSKGFKVKTFLVRDLNLYPIQVEFSREMEGTGEIKAFKRLLFPHGNPYPQKKVMTFRSHVKDFDLQVNYADLDFLPEQDIKRLGSTNLMNLAITGVAEALAKHSEDESKGVKAYFRLDESGLINFEHAEAQFEKTVQEEEAEGDLESAFAKLGNTIGKLFSGGSSSQDEPAPTAEPPVEENAAKSNDTQGDRPVKVVTLKEPLKDQKAKLDFMGLSQDELKASAKK</sequence>
<dbReference type="Gene3D" id="3.90.640.10">
    <property type="entry name" value="Actin, Chain A, domain 4"/>
    <property type="match status" value="1"/>
</dbReference>
<keyword evidence="2" id="KW-0547">Nucleotide-binding</keyword>
<proteinExistence type="inferred from homology"/>